<name>C5DLK4_LACTC</name>
<feature type="region of interest" description="Disordered" evidence="1">
    <location>
        <begin position="446"/>
        <end position="562"/>
    </location>
</feature>
<organism evidence="2 3">
    <name type="scientific">Lachancea thermotolerans (strain ATCC 56472 / CBS 6340 / NRRL Y-8284)</name>
    <name type="common">Yeast</name>
    <name type="synonym">Kluyveromyces thermotolerans</name>
    <dbReference type="NCBI Taxonomy" id="559295"/>
    <lineage>
        <taxon>Eukaryota</taxon>
        <taxon>Fungi</taxon>
        <taxon>Dikarya</taxon>
        <taxon>Ascomycota</taxon>
        <taxon>Saccharomycotina</taxon>
        <taxon>Saccharomycetes</taxon>
        <taxon>Saccharomycetales</taxon>
        <taxon>Saccharomycetaceae</taxon>
        <taxon>Lachancea</taxon>
    </lineage>
</organism>
<dbReference type="InParanoid" id="C5DLK4"/>
<dbReference type="KEGG" id="lth:KLTH0G01408g"/>
<gene>
    <name evidence="2" type="ordered locus">KLTH0G01408g</name>
</gene>
<dbReference type="AlphaFoldDB" id="C5DLK4"/>
<dbReference type="RefSeq" id="XP_002555102.1">
    <property type="nucleotide sequence ID" value="XM_002555056.1"/>
</dbReference>
<dbReference type="HOGENOM" id="CLU_446925_0_0_1"/>
<evidence type="ECO:0000313" key="3">
    <source>
        <dbReference type="Proteomes" id="UP000002036"/>
    </source>
</evidence>
<dbReference type="EMBL" id="CU928171">
    <property type="protein sequence ID" value="CAR24665.1"/>
    <property type="molecule type" value="Genomic_DNA"/>
</dbReference>
<sequence length="611" mass="66108">MCHGIGIRHYVRASVCHFARAARVARASSPNCRCTTSTSTSSHGQQNPDPPAAMATTADALFREKPVGELRNYRLQLSHDIAKAKDRFETELGRRYTDMLAVTDQVDELLQQARTADADLMELCFNDAKFKLAALPDPAAFHAAAPAAATADPELGPGAQPDLAGIEATLAVSEWVLAVKDFAREPALQKHFDSLVQGFHTVLSLHDVSRYASVLARNCRALEDTILEQQAEFSASQWVKLHRLVHSHAEVFPFKRVDELDALVFSFLLANEEPLRAAGVDADVQAFLEGEPFKLKFVERVLQDVDAEFQALEEAAAGSAPTPELYRMNFDDGSLLALVTEANLYCSGAISPRDRALYALVENITALVRKLQRSQADSAVISKVKERLSEVLIERRKEVVEAPSDNSVLQLEALQKKGDTEFGTSQQGDAGPELKHKDAPLDSVTAAQKGESTDVVGNAARKTPVVSTDAEAEAHDSDTGASSTETEAPGAETETTSAETEVVTPSAETETQTPSAETETQTPSAETETQTPSAETETQTPSAEAEATSAQTQPPSAENNNYEKTMHKGNIWQPVESLPLTRDIVRAAVQKLNTDNLLAYLGGQIAQVDSF</sequence>
<evidence type="ECO:0000256" key="1">
    <source>
        <dbReference type="SAM" id="MobiDB-lite"/>
    </source>
</evidence>
<dbReference type="GeneID" id="8293360"/>
<dbReference type="OrthoDB" id="4068191at2759"/>
<feature type="compositionally biased region" description="Low complexity" evidence="1">
    <location>
        <begin position="481"/>
        <end position="506"/>
    </location>
</feature>
<proteinExistence type="predicted"/>
<dbReference type="Proteomes" id="UP000002036">
    <property type="component" value="Chromosome G"/>
</dbReference>
<feature type="region of interest" description="Disordered" evidence="1">
    <location>
        <begin position="418"/>
        <end position="437"/>
    </location>
</feature>
<accession>C5DLK4</accession>
<feature type="region of interest" description="Disordered" evidence="1">
    <location>
        <begin position="31"/>
        <end position="52"/>
    </location>
</feature>
<feature type="compositionally biased region" description="Polar residues" evidence="1">
    <location>
        <begin position="507"/>
        <end position="562"/>
    </location>
</feature>
<keyword evidence="3" id="KW-1185">Reference proteome</keyword>
<evidence type="ECO:0000313" key="2">
    <source>
        <dbReference type="EMBL" id="CAR24665.1"/>
    </source>
</evidence>
<reference evidence="2 3" key="1">
    <citation type="journal article" date="2009" name="Genome Res.">
        <title>Comparative genomics of protoploid Saccharomycetaceae.</title>
        <authorList>
            <consortium name="The Genolevures Consortium"/>
            <person name="Souciet J.-L."/>
            <person name="Dujon B."/>
            <person name="Gaillardin C."/>
            <person name="Johnston M."/>
            <person name="Baret P.V."/>
            <person name="Cliften P."/>
            <person name="Sherman D.J."/>
            <person name="Weissenbach J."/>
            <person name="Westhof E."/>
            <person name="Wincker P."/>
            <person name="Jubin C."/>
            <person name="Poulain J."/>
            <person name="Barbe V."/>
            <person name="Segurens B."/>
            <person name="Artiguenave F."/>
            <person name="Anthouard V."/>
            <person name="Vacherie B."/>
            <person name="Val M.-E."/>
            <person name="Fulton R.S."/>
            <person name="Minx P."/>
            <person name="Wilson R."/>
            <person name="Durrens P."/>
            <person name="Jean G."/>
            <person name="Marck C."/>
            <person name="Martin T."/>
            <person name="Nikolski M."/>
            <person name="Rolland T."/>
            <person name="Seret M.-L."/>
            <person name="Casaregola S."/>
            <person name="Despons L."/>
            <person name="Fairhead C."/>
            <person name="Fischer G."/>
            <person name="Lafontaine I."/>
            <person name="Leh V."/>
            <person name="Lemaire M."/>
            <person name="de Montigny J."/>
            <person name="Neuveglise C."/>
            <person name="Thierry A."/>
            <person name="Blanc-Lenfle I."/>
            <person name="Bleykasten C."/>
            <person name="Diffels J."/>
            <person name="Fritsch E."/>
            <person name="Frangeul L."/>
            <person name="Goeffon A."/>
            <person name="Jauniaux N."/>
            <person name="Kachouri-Lafond R."/>
            <person name="Payen C."/>
            <person name="Potier S."/>
            <person name="Pribylova L."/>
            <person name="Ozanne C."/>
            <person name="Richard G.-F."/>
            <person name="Sacerdot C."/>
            <person name="Straub M.-L."/>
            <person name="Talla E."/>
        </authorList>
    </citation>
    <scope>NUCLEOTIDE SEQUENCE [LARGE SCALE GENOMIC DNA]</scope>
    <source>
        <strain evidence="3">ATCC 56472 / CBS 6340 / NRRL Y-8284</strain>
    </source>
</reference>
<protein>
    <submittedName>
        <fullName evidence="2">KLTH0G01408p</fullName>
    </submittedName>
</protein>
<dbReference type="FunCoup" id="C5DLK4">
    <property type="interactions" value="48"/>
</dbReference>
<dbReference type="eggNOG" id="ENOG502SBF7">
    <property type="taxonomic scope" value="Eukaryota"/>
</dbReference>